<organism evidence="2 3">
    <name type="scientific">Rhypophila decipiens</name>
    <dbReference type="NCBI Taxonomy" id="261697"/>
    <lineage>
        <taxon>Eukaryota</taxon>
        <taxon>Fungi</taxon>
        <taxon>Dikarya</taxon>
        <taxon>Ascomycota</taxon>
        <taxon>Pezizomycotina</taxon>
        <taxon>Sordariomycetes</taxon>
        <taxon>Sordariomycetidae</taxon>
        <taxon>Sordariales</taxon>
        <taxon>Naviculisporaceae</taxon>
        <taxon>Rhypophila</taxon>
    </lineage>
</organism>
<feature type="transmembrane region" description="Helical" evidence="1">
    <location>
        <begin position="74"/>
        <end position="92"/>
    </location>
</feature>
<dbReference type="AlphaFoldDB" id="A0AAN6YEU6"/>
<reference evidence="2" key="1">
    <citation type="journal article" date="2023" name="Mol. Phylogenet. Evol.">
        <title>Genome-scale phylogeny and comparative genomics of the fungal order Sordariales.</title>
        <authorList>
            <person name="Hensen N."/>
            <person name="Bonometti L."/>
            <person name="Westerberg I."/>
            <person name="Brannstrom I.O."/>
            <person name="Guillou S."/>
            <person name="Cros-Aarteil S."/>
            <person name="Calhoun S."/>
            <person name="Haridas S."/>
            <person name="Kuo A."/>
            <person name="Mondo S."/>
            <person name="Pangilinan J."/>
            <person name="Riley R."/>
            <person name="LaButti K."/>
            <person name="Andreopoulos B."/>
            <person name="Lipzen A."/>
            <person name="Chen C."/>
            <person name="Yan M."/>
            <person name="Daum C."/>
            <person name="Ng V."/>
            <person name="Clum A."/>
            <person name="Steindorff A."/>
            <person name="Ohm R.A."/>
            <person name="Martin F."/>
            <person name="Silar P."/>
            <person name="Natvig D.O."/>
            <person name="Lalanne C."/>
            <person name="Gautier V."/>
            <person name="Ament-Velasquez S.L."/>
            <person name="Kruys A."/>
            <person name="Hutchinson M.I."/>
            <person name="Powell A.J."/>
            <person name="Barry K."/>
            <person name="Miller A.N."/>
            <person name="Grigoriev I.V."/>
            <person name="Debuchy R."/>
            <person name="Gladieux P."/>
            <person name="Hiltunen Thoren M."/>
            <person name="Johannesson H."/>
        </authorList>
    </citation>
    <scope>NUCLEOTIDE SEQUENCE</scope>
    <source>
        <strain evidence="2">PSN293</strain>
    </source>
</reference>
<evidence type="ECO:0000256" key="1">
    <source>
        <dbReference type="SAM" id="Phobius"/>
    </source>
</evidence>
<evidence type="ECO:0000313" key="2">
    <source>
        <dbReference type="EMBL" id="KAK4214782.1"/>
    </source>
</evidence>
<sequence length="107" mass="12096">MSTDLAGSCDGDGEMSTLTDQSLWAVLTTSLSEIKSYRDTYIDAQTYQCLCLWVMYVIVILQDPTQGRKVARSFWTWIYCLTIGVLWIGAWYCSQTWLGLSSRAASE</sequence>
<dbReference type="EMBL" id="MU858088">
    <property type="protein sequence ID" value="KAK4214782.1"/>
    <property type="molecule type" value="Genomic_DNA"/>
</dbReference>
<keyword evidence="1" id="KW-1133">Transmembrane helix</keyword>
<accession>A0AAN6YEU6</accession>
<comment type="caution">
    <text evidence="2">The sequence shown here is derived from an EMBL/GenBank/DDBJ whole genome shotgun (WGS) entry which is preliminary data.</text>
</comment>
<keyword evidence="1" id="KW-0472">Membrane</keyword>
<dbReference type="Proteomes" id="UP001301769">
    <property type="component" value="Unassembled WGS sequence"/>
</dbReference>
<protein>
    <submittedName>
        <fullName evidence="2">Uncharacterized protein</fullName>
    </submittedName>
</protein>
<gene>
    <name evidence="2" type="ORF">QBC37DRAFT_142701</name>
</gene>
<feature type="transmembrane region" description="Helical" evidence="1">
    <location>
        <begin position="45"/>
        <end position="62"/>
    </location>
</feature>
<reference evidence="2" key="2">
    <citation type="submission" date="2023-05" db="EMBL/GenBank/DDBJ databases">
        <authorList>
            <consortium name="Lawrence Berkeley National Laboratory"/>
            <person name="Steindorff A."/>
            <person name="Hensen N."/>
            <person name="Bonometti L."/>
            <person name="Westerberg I."/>
            <person name="Brannstrom I.O."/>
            <person name="Guillou S."/>
            <person name="Cros-Aarteil S."/>
            <person name="Calhoun S."/>
            <person name="Haridas S."/>
            <person name="Kuo A."/>
            <person name="Mondo S."/>
            <person name="Pangilinan J."/>
            <person name="Riley R."/>
            <person name="Labutti K."/>
            <person name="Andreopoulos B."/>
            <person name="Lipzen A."/>
            <person name="Chen C."/>
            <person name="Yanf M."/>
            <person name="Daum C."/>
            <person name="Ng V."/>
            <person name="Clum A."/>
            <person name="Ohm R."/>
            <person name="Martin F."/>
            <person name="Silar P."/>
            <person name="Natvig D."/>
            <person name="Lalanne C."/>
            <person name="Gautier V."/>
            <person name="Ament-Velasquez S.L."/>
            <person name="Kruys A."/>
            <person name="Hutchinson M.I."/>
            <person name="Powell A.J."/>
            <person name="Barry K."/>
            <person name="Miller A.N."/>
            <person name="Grigoriev I.V."/>
            <person name="Debuchy R."/>
            <person name="Gladieux P."/>
            <person name="Thoren M.H."/>
            <person name="Johannesson H."/>
        </authorList>
    </citation>
    <scope>NUCLEOTIDE SEQUENCE</scope>
    <source>
        <strain evidence="2">PSN293</strain>
    </source>
</reference>
<evidence type="ECO:0000313" key="3">
    <source>
        <dbReference type="Proteomes" id="UP001301769"/>
    </source>
</evidence>
<keyword evidence="1" id="KW-0812">Transmembrane</keyword>
<proteinExistence type="predicted"/>
<name>A0AAN6YEU6_9PEZI</name>
<keyword evidence="3" id="KW-1185">Reference proteome</keyword>